<keyword evidence="11" id="KW-1185">Reference proteome</keyword>
<evidence type="ECO:0000313" key="10">
    <source>
        <dbReference type="EMBL" id="MBN8431662.1"/>
    </source>
</evidence>
<evidence type="ECO:0000256" key="7">
    <source>
        <dbReference type="SAM" id="MobiDB-lite"/>
    </source>
</evidence>
<feature type="transmembrane region" description="Helical" evidence="8">
    <location>
        <begin position="104"/>
        <end position="120"/>
    </location>
</feature>
<evidence type="ECO:0000256" key="4">
    <source>
        <dbReference type="ARBA" id="ARBA00022692"/>
    </source>
</evidence>
<feature type="transmembrane region" description="Helical" evidence="8">
    <location>
        <begin position="362"/>
        <end position="381"/>
    </location>
</feature>
<evidence type="ECO:0000256" key="6">
    <source>
        <dbReference type="ARBA" id="ARBA00023136"/>
    </source>
</evidence>
<comment type="caution">
    <text evidence="10">The sequence shown here is derived from an EMBL/GenBank/DDBJ whole genome shotgun (WGS) entry which is preliminary data.</text>
</comment>
<dbReference type="Gene3D" id="1.20.1250.20">
    <property type="entry name" value="MFS general substrate transporter like domains"/>
    <property type="match status" value="2"/>
</dbReference>
<evidence type="ECO:0000256" key="2">
    <source>
        <dbReference type="ARBA" id="ARBA00022448"/>
    </source>
</evidence>
<dbReference type="PANTHER" id="PTHR23517">
    <property type="entry name" value="RESISTANCE PROTEIN MDTM, PUTATIVE-RELATED-RELATED"/>
    <property type="match status" value="1"/>
</dbReference>
<name>A0ABS3E8L2_9GAMM</name>
<keyword evidence="3" id="KW-1003">Cell membrane</keyword>
<dbReference type="EMBL" id="JAEKJR010000002">
    <property type="protein sequence ID" value="MBN8431662.1"/>
    <property type="molecule type" value="Genomic_DNA"/>
</dbReference>
<feature type="transmembrane region" description="Helical" evidence="8">
    <location>
        <begin position="313"/>
        <end position="329"/>
    </location>
</feature>
<dbReference type="InterPro" id="IPR020846">
    <property type="entry name" value="MFS_dom"/>
</dbReference>
<dbReference type="SUPFAM" id="SSF103473">
    <property type="entry name" value="MFS general substrate transporter"/>
    <property type="match status" value="1"/>
</dbReference>
<feature type="transmembrane region" description="Helical" evidence="8">
    <location>
        <begin position="161"/>
        <end position="180"/>
    </location>
</feature>
<feature type="transmembrane region" description="Helical" evidence="8">
    <location>
        <begin position="192"/>
        <end position="211"/>
    </location>
</feature>
<feature type="transmembrane region" description="Helical" evidence="8">
    <location>
        <begin position="336"/>
        <end position="356"/>
    </location>
</feature>
<dbReference type="Pfam" id="PF07690">
    <property type="entry name" value="MFS_1"/>
    <property type="match status" value="1"/>
</dbReference>
<evidence type="ECO:0000256" key="8">
    <source>
        <dbReference type="SAM" id="Phobius"/>
    </source>
</evidence>
<dbReference type="PROSITE" id="PS50850">
    <property type="entry name" value="MFS"/>
    <property type="match status" value="1"/>
</dbReference>
<proteinExistence type="predicted"/>
<feature type="transmembrane region" description="Helical" evidence="8">
    <location>
        <begin position="46"/>
        <end position="64"/>
    </location>
</feature>
<reference evidence="10 11" key="1">
    <citation type="submission" date="2020-12" db="EMBL/GenBank/DDBJ databases">
        <title>Oil enriched cultivation method for isolating marine PHA-producing bacteria.</title>
        <authorList>
            <person name="Zheng W."/>
            <person name="Yu S."/>
            <person name="Huang Y."/>
        </authorList>
    </citation>
    <scope>NUCLEOTIDE SEQUENCE [LARGE SCALE GENOMIC DNA]</scope>
    <source>
        <strain evidence="10 11">SN0-2</strain>
    </source>
</reference>
<evidence type="ECO:0000256" key="3">
    <source>
        <dbReference type="ARBA" id="ARBA00022475"/>
    </source>
</evidence>
<feature type="transmembrane region" description="Helical" evidence="8">
    <location>
        <begin position="252"/>
        <end position="277"/>
    </location>
</feature>
<keyword evidence="2" id="KW-0813">Transport</keyword>
<evidence type="ECO:0000259" key="9">
    <source>
        <dbReference type="PROSITE" id="PS50850"/>
    </source>
</evidence>
<organism evidence="10 11">
    <name type="scientific">Microbulbifer salipaludis</name>
    <dbReference type="NCBI Taxonomy" id="187980"/>
    <lineage>
        <taxon>Bacteria</taxon>
        <taxon>Pseudomonadati</taxon>
        <taxon>Pseudomonadota</taxon>
        <taxon>Gammaproteobacteria</taxon>
        <taxon>Cellvibrionales</taxon>
        <taxon>Microbulbiferaceae</taxon>
        <taxon>Microbulbifer</taxon>
    </lineage>
</organism>
<keyword evidence="5 8" id="KW-1133">Transmembrane helix</keyword>
<dbReference type="InterPro" id="IPR011701">
    <property type="entry name" value="MFS"/>
</dbReference>
<evidence type="ECO:0000256" key="1">
    <source>
        <dbReference type="ARBA" id="ARBA00004651"/>
    </source>
</evidence>
<dbReference type="InterPro" id="IPR036259">
    <property type="entry name" value="MFS_trans_sf"/>
</dbReference>
<comment type="subcellular location">
    <subcellularLocation>
        <location evidence="1">Cell membrane</location>
        <topology evidence="1">Multi-pass membrane protein</topology>
    </subcellularLocation>
</comment>
<dbReference type="PRINTS" id="PR01036">
    <property type="entry name" value="TCRTETB"/>
</dbReference>
<evidence type="ECO:0000256" key="5">
    <source>
        <dbReference type="ARBA" id="ARBA00022989"/>
    </source>
</evidence>
<keyword evidence="6 8" id="KW-0472">Membrane</keyword>
<dbReference type="InterPro" id="IPR050171">
    <property type="entry name" value="MFS_Transporters"/>
</dbReference>
<dbReference type="PANTHER" id="PTHR23517:SF2">
    <property type="entry name" value="MULTIDRUG RESISTANCE PROTEIN MDTH"/>
    <property type="match status" value="1"/>
</dbReference>
<feature type="transmembrane region" description="Helical" evidence="8">
    <location>
        <begin position="436"/>
        <end position="455"/>
    </location>
</feature>
<protein>
    <submittedName>
        <fullName evidence="10">MFS transporter</fullName>
    </submittedName>
</protein>
<feature type="region of interest" description="Disordered" evidence="7">
    <location>
        <begin position="1"/>
        <end position="20"/>
    </location>
</feature>
<feature type="transmembrane region" description="Helical" evidence="8">
    <location>
        <begin position="126"/>
        <end position="149"/>
    </location>
</feature>
<feature type="transmembrane region" description="Helical" evidence="8">
    <location>
        <begin position="76"/>
        <end position="97"/>
    </location>
</feature>
<feature type="domain" description="Major facilitator superfamily (MFS) profile" evidence="9">
    <location>
        <begin position="36"/>
        <end position="460"/>
    </location>
</feature>
<feature type="transmembrane region" description="Helical" evidence="8">
    <location>
        <begin position="402"/>
        <end position="424"/>
    </location>
</feature>
<keyword evidence="4 8" id="KW-0812">Transmembrane</keyword>
<gene>
    <name evidence="10" type="ORF">JF535_12445</name>
</gene>
<dbReference type="RefSeq" id="WP_207002561.1">
    <property type="nucleotide sequence ID" value="NZ_JAEKJR010000002.1"/>
</dbReference>
<accession>A0ABS3E8L2</accession>
<evidence type="ECO:0000313" key="11">
    <source>
        <dbReference type="Proteomes" id="UP000664293"/>
    </source>
</evidence>
<dbReference type="Proteomes" id="UP000664293">
    <property type="component" value="Unassembled WGS sequence"/>
</dbReference>
<sequence length="476" mass="51650">MAHVSTAPREGDGVDSNCRPNKTTPRSHYFPSGFYVANVMEIFERLAWYGFFTLSSLYMTNSVSQGGLGLSDAERGTIQGVIPFLLYLLPVFTGALGDRHGYKRMFFIAFALMTPGYYLLGQVSGFWPFFATLLLVAVGAAIFKPLVVATVSRTTNDRNRAMGFGIFYTMINVGGFVGPIVAGVVKGISWDWVFTIAACWIAVNFLLLLFYREPTVATPTAAPTAHKSGNASAGPQGSVLADITRVLRNRRFVTYLLIMSSFWACYNQLFLTLPLYIRDFVDTGPLLATVASFSPGIASAISEGSPGQISPEFITAFNFFSILVLQIAISHLSRQFVSLHILIAGTCVMAASFLWIGFGPVFGGIGIVLAVVAFSIGEMLTSPKSQEYVAESMPASQAALFMGYYFLSMALGFLLAGLLSGWGYGYLAKTLGRPDWMWAGFAALSIGCAVVLSLYHRTLSRFDKRASTANTKKIAS</sequence>